<dbReference type="PANTHER" id="PTHR10272:SF0">
    <property type="entry name" value="PLATELET-ACTIVATING FACTOR ACETYLHYDROLASE"/>
    <property type="match status" value="1"/>
</dbReference>
<keyword evidence="6" id="KW-1185">Reference proteome</keyword>
<gene>
    <name evidence="5" type="ORF">SAMN05216167_1043</name>
</gene>
<dbReference type="STRING" id="662367.SAMN05216167_1043"/>
<dbReference type="InterPro" id="IPR029058">
    <property type="entry name" value="AB_hydrolase_fold"/>
</dbReference>
<dbReference type="EMBL" id="FOLQ01000004">
    <property type="protein sequence ID" value="SFD22680.1"/>
    <property type="molecule type" value="Genomic_DNA"/>
</dbReference>
<evidence type="ECO:0000256" key="1">
    <source>
        <dbReference type="ARBA" id="ARBA00022801"/>
    </source>
</evidence>
<evidence type="ECO:0000256" key="2">
    <source>
        <dbReference type="ARBA" id="ARBA00022963"/>
    </source>
</evidence>
<accession>A0A1I1QXB1</accession>
<keyword evidence="3" id="KW-0443">Lipid metabolism</keyword>
<dbReference type="OrthoDB" id="9814760at2"/>
<evidence type="ECO:0000313" key="6">
    <source>
        <dbReference type="Proteomes" id="UP000198598"/>
    </source>
</evidence>
<reference evidence="5 6" key="1">
    <citation type="submission" date="2016-10" db="EMBL/GenBank/DDBJ databases">
        <authorList>
            <person name="de Groot N.N."/>
        </authorList>
    </citation>
    <scope>NUCLEOTIDE SEQUENCE [LARGE SCALE GENOMIC DNA]</scope>
    <source>
        <strain evidence="5 6">DSM 26130</strain>
    </source>
</reference>
<evidence type="ECO:0000256" key="4">
    <source>
        <dbReference type="SAM" id="SignalP"/>
    </source>
</evidence>
<dbReference type="PIRSF" id="PIRSF031982">
    <property type="entry name" value="UCP031982_abhydr"/>
    <property type="match status" value="1"/>
</dbReference>
<dbReference type="RefSeq" id="WP_093826319.1">
    <property type="nucleotide sequence ID" value="NZ_FOLQ01000004.1"/>
</dbReference>
<feature type="chain" id="PRO_5011715790" evidence="4">
    <location>
        <begin position="21"/>
        <end position="345"/>
    </location>
</feature>
<feature type="signal peptide" evidence="4">
    <location>
        <begin position="1"/>
        <end position="20"/>
    </location>
</feature>
<dbReference type="PANTHER" id="PTHR10272">
    <property type="entry name" value="PLATELET-ACTIVATING FACTOR ACETYLHYDROLASE"/>
    <property type="match status" value="1"/>
</dbReference>
<proteinExistence type="predicted"/>
<evidence type="ECO:0000313" key="5">
    <source>
        <dbReference type="EMBL" id="SFD22680.1"/>
    </source>
</evidence>
<keyword evidence="1 5" id="KW-0378">Hydrolase</keyword>
<dbReference type="GO" id="GO:0003847">
    <property type="term" value="F:1-alkyl-2-acetylglycerophosphocholine esterase activity"/>
    <property type="evidence" value="ECO:0007669"/>
    <property type="project" value="TreeGrafter"/>
</dbReference>
<dbReference type="Gene3D" id="3.40.50.1820">
    <property type="entry name" value="alpha/beta hydrolase"/>
    <property type="match status" value="1"/>
</dbReference>
<dbReference type="SUPFAM" id="SSF53474">
    <property type="entry name" value="alpha/beta-Hydrolases"/>
    <property type="match status" value="1"/>
</dbReference>
<dbReference type="Proteomes" id="UP000198598">
    <property type="component" value="Unassembled WGS sequence"/>
</dbReference>
<protein>
    <submittedName>
        <fullName evidence="5">Predicted dienelactone hydrolase</fullName>
    </submittedName>
</protein>
<dbReference type="InterPro" id="IPR016986">
    <property type="entry name" value="UCP031982_abhydr"/>
</dbReference>
<sequence length="345" mass="38634">MHRLGIIVLYCLLVPPISFAQHPPNTQIGQQTFSFMDESRHRPVVTEVWYPTDDTLKANDKVFSPFTRQYTVRNGQLPIHKMPLIMLSHGTGGGRLTMEWLAQGLAQNGFIVAAVDHWGNTYDNKVALEFLKPWERPLDISFALTALLTNTAFSTVIDSQRIGGAGFSFGGYTVIALAGAVLDYNTLLTYYKTTGRREIDIPELPGVAQYLNDPSLKAAIKKLPSLKEHRLSAFLAISPALGQGFQRKDQVKAIQSPLYIMGAQSDSIAPVKTNARHFHRLISGSDYYEFGGKTGHYVMLNEAINEVKKSDPIYFSDVVTVNRHQVHMEVIRLATQFFRNRLSGY</sequence>
<dbReference type="Pfam" id="PF03403">
    <property type="entry name" value="PAF-AH_p_II"/>
    <property type="match status" value="1"/>
</dbReference>
<organism evidence="5 6">
    <name type="scientific">Spirosoma endophyticum</name>
    <dbReference type="NCBI Taxonomy" id="662367"/>
    <lineage>
        <taxon>Bacteria</taxon>
        <taxon>Pseudomonadati</taxon>
        <taxon>Bacteroidota</taxon>
        <taxon>Cytophagia</taxon>
        <taxon>Cytophagales</taxon>
        <taxon>Cytophagaceae</taxon>
        <taxon>Spirosoma</taxon>
    </lineage>
</organism>
<name>A0A1I1QXB1_9BACT</name>
<evidence type="ECO:0000256" key="3">
    <source>
        <dbReference type="ARBA" id="ARBA00023098"/>
    </source>
</evidence>
<keyword evidence="4" id="KW-0732">Signal</keyword>
<keyword evidence="2" id="KW-0442">Lipid degradation</keyword>
<dbReference type="AlphaFoldDB" id="A0A1I1QXB1"/>
<dbReference type="GO" id="GO:0016042">
    <property type="term" value="P:lipid catabolic process"/>
    <property type="evidence" value="ECO:0007669"/>
    <property type="project" value="UniProtKB-KW"/>
</dbReference>